<dbReference type="InterPro" id="IPR024087">
    <property type="entry name" value="Creatininase-like_sf"/>
</dbReference>
<dbReference type="AlphaFoldDB" id="A0A7H1NNJ1"/>
<protein>
    <submittedName>
        <fullName evidence="7">Creatinine amidohydrolase</fullName>
    </submittedName>
</protein>
<dbReference type="GO" id="GO:0046872">
    <property type="term" value="F:metal ion binding"/>
    <property type="evidence" value="ECO:0007669"/>
    <property type="project" value="UniProtKB-KW"/>
</dbReference>
<comment type="similarity">
    <text evidence="5">Belongs to the creatininase superfamily.</text>
</comment>
<evidence type="ECO:0000256" key="6">
    <source>
        <dbReference type="SAM" id="SignalP"/>
    </source>
</evidence>
<feature type="chain" id="PRO_5028880911" evidence="6">
    <location>
        <begin position="42"/>
        <end position="298"/>
    </location>
</feature>
<evidence type="ECO:0000256" key="1">
    <source>
        <dbReference type="ARBA" id="ARBA00001947"/>
    </source>
</evidence>
<comment type="cofactor">
    <cofactor evidence="1">
        <name>Zn(2+)</name>
        <dbReference type="ChEBI" id="CHEBI:29105"/>
    </cofactor>
</comment>
<name>A0A7H1NNJ1_9PROT</name>
<dbReference type="KEGG" id="ebla:JGUZn3_00840"/>
<keyword evidence="3 7" id="KW-0378">Hydrolase</keyword>
<keyword evidence="6" id="KW-0732">Signal</keyword>
<dbReference type="Pfam" id="PF02633">
    <property type="entry name" value="Creatininase"/>
    <property type="match status" value="1"/>
</dbReference>
<keyword evidence="8" id="KW-1185">Reference proteome</keyword>
<dbReference type="EMBL" id="CP060244">
    <property type="protein sequence ID" value="QNT77351.1"/>
    <property type="molecule type" value="Genomic_DNA"/>
</dbReference>
<feature type="signal peptide" evidence="6">
    <location>
        <begin position="1"/>
        <end position="41"/>
    </location>
</feature>
<dbReference type="GO" id="GO:0009231">
    <property type="term" value="P:riboflavin biosynthetic process"/>
    <property type="evidence" value="ECO:0007669"/>
    <property type="project" value="TreeGrafter"/>
</dbReference>
<accession>A0A7H1NNJ1</accession>
<evidence type="ECO:0000256" key="2">
    <source>
        <dbReference type="ARBA" id="ARBA00022723"/>
    </source>
</evidence>
<sequence length="298" mass="33261">MSRFPFCRLGNKCIFSFSQHRFFTLSRLFFILLYLAFPAQAQDQEQEQVELEKLTWTEILQKEKAGTRTIIIPIGGTEQSGPYIAIGKHNARVASLAQQIAQQVGHTLVAPVIAYVPEGNITPPTSHMRFPGTISIPEQTFKSLLISTAESFQTHGFNLIVFIGDHGGYQHIVADVAQALNKRWAKEGRAREKSYALYVPEYYSVLQTHFNTYLRQHGFGQDIGKHADINDTSLMLAVDPSYVRLVQLRNAPAPTAQQGIYGGDPRKASAELGQQGITYQIKATIKAIQQKQILISGQ</sequence>
<keyword evidence="2" id="KW-0479">Metal-binding</keyword>
<evidence type="ECO:0000256" key="4">
    <source>
        <dbReference type="ARBA" id="ARBA00022833"/>
    </source>
</evidence>
<proteinExistence type="inferred from homology"/>
<evidence type="ECO:0000313" key="8">
    <source>
        <dbReference type="Proteomes" id="UP000516349"/>
    </source>
</evidence>
<dbReference type="PANTHER" id="PTHR35005">
    <property type="entry name" value="3-DEHYDRO-SCYLLO-INOSOSE HYDROLASE"/>
    <property type="match status" value="1"/>
</dbReference>
<reference evidence="7 8" key="1">
    <citation type="submission" date="2020-08" db="EMBL/GenBank/DDBJ databases">
        <title>Complete genome sequence of Entomobacter blattae G55GP.</title>
        <authorList>
            <person name="Poehlein A."/>
            <person name="Guzman J."/>
            <person name="Daniel R."/>
            <person name="Vilcinskas A."/>
        </authorList>
    </citation>
    <scope>NUCLEOTIDE SEQUENCE [LARGE SCALE GENOMIC DNA]</scope>
    <source>
        <strain evidence="7 8">G55GP</strain>
    </source>
</reference>
<evidence type="ECO:0000256" key="3">
    <source>
        <dbReference type="ARBA" id="ARBA00022801"/>
    </source>
</evidence>
<dbReference type="PANTHER" id="PTHR35005:SF1">
    <property type="entry name" value="2-AMINO-5-FORMYLAMINO-6-RIBOSYLAMINOPYRIMIDIN-4(3H)-ONE 5'-MONOPHOSPHATE DEFORMYLASE"/>
    <property type="match status" value="1"/>
</dbReference>
<dbReference type="SUPFAM" id="SSF102215">
    <property type="entry name" value="Creatininase"/>
    <property type="match status" value="1"/>
</dbReference>
<organism evidence="7 8">
    <name type="scientific">Entomobacter blattae</name>
    <dbReference type="NCBI Taxonomy" id="2762277"/>
    <lineage>
        <taxon>Bacteria</taxon>
        <taxon>Pseudomonadati</taxon>
        <taxon>Pseudomonadota</taxon>
        <taxon>Alphaproteobacteria</taxon>
        <taxon>Acetobacterales</taxon>
        <taxon>Acetobacteraceae</taxon>
        <taxon>Entomobacter</taxon>
    </lineage>
</organism>
<dbReference type="GO" id="GO:0016811">
    <property type="term" value="F:hydrolase activity, acting on carbon-nitrogen (but not peptide) bonds, in linear amides"/>
    <property type="evidence" value="ECO:0007669"/>
    <property type="project" value="TreeGrafter"/>
</dbReference>
<dbReference type="Gene3D" id="3.40.50.10310">
    <property type="entry name" value="Creatininase"/>
    <property type="match status" value="1"/>
</dbReference>
<dbReference type="Proteomes" id="UP000516349">
    <property type="component" value="Chromosome"/>
</dbReference>
<evidence type="ECO:0000256" key="5">
    <source>
        <dbReference type="ARBA" id="ARBA00024029"/>
    </source>
</evidence>
<evidence type="ECO:0000313" key="7">
    <source>
        <dbReference type="EMBL" id="QNT77351.1"/>
    </source>
</evidence>
<dbReference type="RefSeq" id="WP_203413841.1">
    <property type="nucleotide sequence ID" value="NZ_CP060244.1"/>
</dbReference>
<keyword evidence="4" id="KW-0862">Zinc</keyword>
<dbReference type="InterPro" id="IPR003785">
    <property type="entry name" value="Creatininase/forma_Hydrolase"/>
</dbReference>
<gene>
    <name evidence="7" type="ORF">JGUZn3_00840</name>
</gene>